<dbReference type="Gene3D" id="1.25.40.10">
    <property type="entry name" value="Tetratricopeptide repeat domain"/>
    <property type="match status" value="1"/>
</dbReference>
<dbReference type="SUPFAM" id="SSF48452">
    <property type="entry name" value="TPR-like"/>
    <property type="match status" value="1"/>
</dbReference>
<proteinExistence type="predicted"/>
<reference evidence="2 3" key="1">
    <citation type="submission" date="2016-01" db="EMBL/GenBank/DDBJ databases">
        <authorList>
            <person name="Oliw E.H."/>
        </authorList>
    </citation>
    <scope>NUCLEOTIDE SEQUENCE [LARGE SCALE GENOMIC DNA]</scope>
    <source>
        <strain evidence="2 3">DY10</strain>
    </source>
</reference>
<evidence type="ECO:0000313" key="3">
    <source>
        <dbReference type="Proteomes" id="UP000187941"/>
    </source>
</evidence>
<name>A0A1P9X3F1_9BACT</name>
<evidence type="ECO:0000256" key="1">
    <source>
        <dbReference type="SAM" id="Phobius"/>
    </source>
</evidence>
<evidence type="ECO:0008006" key="4">
    <source>
        <dbReference type="Google" id="ProtNLM"/>
    </source>
</evidence>
<keyword evidence="1" id="KW-0812">Transmembrane</keyword>
<evidence type="ECO:0000313" key="2">
    <source>
        <dbReference type="EMBL" id="AQG82152.1"/>
    </source>
</evidence>
<dbReference type="OrthoDB" id="1451921at2"/>
<feature type="transmembrane region" description="Helical" evidence="1">
    <location>
        <begin position="86"/>
        <end position="106"/>
    </location>
</feature>
<dbReference type="Proteomes" id="UP000187941">
    <property type="component" value="Chromosome"/>
</dbReference>
<dbReference type="AlphaFoldDB" id="A0A1P9X3F1"/>
<dbReference type="InterPro" id="IPR011990">
    <property type="entry name" value="TPR-like_helical_dom_sf"/>
</dbReference>
<organism evidence="2 3">
    <name type="scientific">Spirosoma montaniterrae</name>
    <dbReference type="NCBI Taxonomy" id="1178516"/>
    <lineage>
        <taxon>Bacteria</taxon>
        <taxon>Pseudomonadati</taxon>
        <taxon>Bacteroidota</taxon>
        <taxon>Cytophagia</taxon>
        <taxon>Cytophagales</taxon>
        <taxon>Cytophagaceae</taxon>
        <taxon>Spirosoma</taxon>
    </lineage>
</organism>
<dbReference type="KEGG" id="smon:AWR27_24370"/>
<gene>
    <name evidence="2" type="ORF">AWR27_24370</name>
</gene>
<sequence length="258" mass="29085">MNFSEEDYELIEAYLANELSATDRAAFEADMQRNPDLQAEVSLQRNLRLGLRAIGIEKAVMQARSQYEAIKPAAASVRPLVSSRSWFYWAVAASIVAVLTIGYVAYQQTTRPPDLAFIDTIAPNQSDDLAKELPVGAVSSNVRTQFLDAFTQYKAGRYDRAIEQLRTVPADKQSEPYKLYFLGLSRLANKQPARAIPLFKRAMNSPESSIRQKSEWFLALAYVKNGQNERALPLLKKVSNNNAHPFRQLAQEVLRKID</sequence>
<dbReference type="EMBL" id="CP014263">
    <property type="protein sequence ID" value="AQG82152.1"/>
    <property type="molecule type" value="Genomic_DNA"/>
</dbReference>
<protein>
    <recommendedName>
        <fullName evidence="4">Anti-sigma factor</fullName>
    </recommendedName>
</protein>
<accession>A0A1P9X3F1</accession>
<keyword evidence="3" id="KW-1185">Reference proteome</keyword>
<dbReference type="RefSeq" id="WP_077133628.1">
    <property type="nucleotide sequence ID" value="NZ_CP014263.1"/>
</dbReference>
<dbReference type="STRING" id="1178516.AWR27_24370"/>
<keyword evidence="1" id="KW-1133">Transmembrane helix</keyword>
<keyword evidence="1" id="KW-0472">Membrane</keyword>